<keyword evidence="2" id="KW-1185">Reference proteome</keyword>
<accession>A0A2P5CFJ5</accession>
<dbReference type="PANTHER" id="PTHR21234">
    <property type="entry name" value="PURINE NUCLEOSIDE PHOSPHORYLASE"/>
    <property type="match status" value="1"/>
</dbReference>
<dbReference type="Gene3D" id="3.40.50.1580">
    <property type="entry name" value="Nucleoside phosphorylase domain"/>
    <property type="match status" value="1"/>
</dbReference>
<dbReference type="SUPFAM" id="SSF53167">
    <property type="entry name" value="Purine and uridine phosphorylases"/>
    <property type="match status" value="1"/>
</dbReference>
<dbReference type="GO" id="GO:0003824">
    <property type="term" value="F:catalytic activity"/>
    <property type="evidence" value="ECO:0007669"/>
    <property type="project" value="InterPro"/>
</dbReference>
<proteinExistence type="predicted"/>
<gene>
    <name evidence="1" type="ORF">PanWU01x14_156790</name>
</gene>
<dbReference type="OrthoDB" id="1916878at2759"/>
<reference evidence="2" key="1">
    <citation type="submission" date="2016-06" db="EMBL/GenBank/DDBJ databases">
        <title>Parallel loss of symbiosis genes in relatives of nitrogen-fixing non-legume Parasponia.</title>
        <authorList>
            <person name="Van Velzen R."/>
            <person name="Holmer R."/>
            <person name="Bu F."/>
            <person name="Rutten L."/>
            <person name="Van Zeijl A."/>
            <person name="Liu W."/>
            <person name="Santuari L."/>
            <person name="Cao Q."/>
            <person name="Sharma T."/>
            <person name="Shen D."/>
            <person name="Roswanjaya Y."/>
            <person name="Wardhani T."/>
            <person name="Kalhor M.S."/>
            <person name="Jansen J."/>
            <person name="Van den Hoogen J."/>
            <person name="Gungor B."/>
            <person name="Hartog M."/>
            <person name="Hontelez J."/>
            <person name="Verver J."/>
            <person name="Yang W.-C."/>
            <person name="Schijlen E."/>
            <person name="Repin R."/>
            <person name="Schilthuizen M."/>
            <person name="Schranz E."/>
            <person name="Heidstra R."/>
            <person name="Miyata K."/>
            <person name="Fedorova E."/>
            <person name="Kohlen W."/>
            <person name="Bisseling T."/>
            <person name="Smit S."/>
            <person name="Geurts R."/>
        </authorList>
    </citation>
    <scope>NUCLEOTIDE SEQUENCE [LARGE SCALE GENOMIC DNA]</scope>
    <source>
        <strain evidence="2">cv. WU1-14</strain>
    </source>
</reference>
<dbReference type="InterPro" id="IPR035994">
    <property type="entry name" value="Nucleoside_phosphorylase_sf"/>
</dbReference>
<name>A0A2P5CFJ5_PARAD</name>
<dbReference type="AlphaFoldDB" id="A0A2P5CFJ5"/>
<dbReference type="GO" id="GO:0009116">
    <property type="term" value="P:nucleoside metabolic process"/>
    <property type="evidence" value="ECO:0007669"/>
    <property type="project" value="InterPro"/>
</dbReference>
<sequence length="83" mass="8617">MESSAIVMTNLSNGSPVIVILGISNLAGSTEHSAVFESLAAINTAIAVVEFLKEIPADTVSTGMGLHGTWNHPMTSCSTLPFQ</sequence>
<organism evidence="1 2">
    <name type="scientific">Parasponia andersonii</name>
    <name type="common">Sponia andersonii</name>
    <dbReference type="NCBI Taxonomy" id="3476"/>
    <lineage>
        <taxon>Eukaryota</taxon>
        <taxon>Viridiplantae</taxon>
        <taxon>Streptophyta</taxon>
        <taxon>Embryophyta</taxon>
        <taxon>Tracheophyta</taxon>
        <taxon>Spermatophyta</taxon>
        <taxon>Magnoliopsida</taxon>
        <taxon>eudicotyledons</taxon>
        <taxon>Gunneridae</taxon>
        <taxon>Pentapetalae</taxon>
        <taxon>rosids</taxon>
        <taxon>fabids</taxon>
        <taxon>Rosales</taxon>
        <taxon>Cannabaceae</taxon>
        <taxon>Parasponia</taxon>
    </lineage>
</organism>
<dbReference type="EMBL" id="JXTB01000136">
    <property type="protein sequence ID" value="PON59784.1"/>
    <property type="molecule type" value="Genomic_DNA"/>
</dbReference>
<dbReference type="PANTHER" id="PTHR21234:SF30">
    <property type="entry name" value="PHOSPHORYLASE SUPERFAMILY PROTEIN"/>
    <property type="match status" value="1"/>
</dbReference>
<protein>
    <submittedName>
        <fullName evidence="1">Nucleoside phosphorylase</fullName>
    </submittedName>
</protein>
<evidence type="ECO:0000313" key="2">
    <source>
        <dbReference type="Proteomes" id="UP000237105"/>
    </source>
</evidence>
<evidence type="ECO:0000313" key="1">
    <source>
        <dbReference type="EMBL" id="PON59784.1"/>
    </source>
</evidence>
<comment type="caution">
    <text evidence="1">The sequence shown here is derived from an EMBL/GenBank/DDBJ whole genome shotgun (WGS) entry which is preliminary data.</text>
</comment>
<dbReference type="Proteomes" id="UP000237105">
    <property type="component" value="Unassembled WGS sequence"/>
</dbReference>